<evidence type="ECO:0000313" key="2">
    <source>
        <dbReference type="EMBL" id="KAK9767604.1"/>
    </source>
</evidence>
<accession>A0ABR2X1H8</accession>
<name>A0ABR2X1H8_9FUNG</name>
<reference evidence="2 3" key="1">
    <citation type="submission" date="2023-04" db="EMBL/GenBank/DDBJ databases">
        <title>Genome of Basidiobolus ranarum AG-B5.</title>
        <authorList>
            <person name="Stajich J.E."/>
            <person name="Carter-House D."/>
            <person name="Gryganskyi A."/>
        </authorList>
    </citation>
    <scope>NUCLEOTIDE SEQUENCE [LARGE SCALE GENOMIC DNA]</scope>
    <source>
        <strain evidence="2 3">AG-B5</strain>
    </source>
</reference>
<keyword evidence="3" id="KW-1185">Reference proteome</keyword>
<proteinExistence type="predicted"/>
<keyword evidence="1" id="KW-0732">Signal</keyword>
<evidence type="ECO:0000313" key="3">
    <source>
        <dbReference type="Proteomes" id="UP001479436"/>
    </source>
</evidence>
<feature type="chain" id="PRO_5047168332" evidence="1">
    <location>
        <begin position="19"/>
        <end position="92"/>
    </location>
</feature>
<sequence length="92" mass="9810">MKYFQPLLLLGITSFASAGLLQNISPNLGGSATPSVDNSKLANEGKKSVIINGEDSVVDVKPNEDEPTEKKCDRNINLDLTLLGIPIKACLL</sequence>
<feature type="signal peptide" evidence="1">
    <location>
        <begin position="1"/>
        <end position="18"/>
    </location>
</feature>
<comment type="caution">
    <text evidence="2">The sequence shown here is derived from an EMBL/GenBank/DDBJ whole genome shotgun (WGS) entry which is preliminary data.</text>
</comment>
<dbReference type="Proteomes" id="UP001479436">
    <property type="component" value="Unassembled WGS sequence"/>
</dbReference>
<protein>
    <submittedName>
        <fullName evidence="2">Uncharacterized protein</fullName>
    </submittedName>
</protein>
<evidence type="ECO:0000256" key="1">
    <source>
        <dbReference type="SAM" id="SignalP"/>
    </source>
</evidence>
<organism evidence="2 3">
    <name type="scientific">Basidiobolus ranarum</name>
    <dbReference type="NCBI Taxonomy" id="34480"/>
    <lineage>
        <taxon>Eukaryota</taxon>
        <taxon>Fungi</taxon>
        <taxon>Fungi incertae sedis</taxon>
        <taxon>Zoopagomycota</taxon>
        <taxon>Entomophthoromycotina</taxon>
        <taxon>Basidiobolomycetes</taxon>
        <taxon>Basidiobolales</taxon>
        <taxon>Basidiobolaceae</taxon>
        <taxon>Basidiobolus</taxon>
    </lineage>
</organism>
<gene>
    <name evidence="2" type="ORF">K7432_002490</name>
</gene>
<dbReference type="EMBL" id="JASJQH010000067">
    <property type="protein sequence ID" value="KAK9767604.1"/>
    <property type="molecule type" value="Genomic_DNA"/>
</dbReference>